<organism evidence="7 8">
    <name type="scientific">Brachybacterium alimentarium</name>
    <dbReference type="NCBI Taxonomy" id="47845"/>
    <lineage>
        <taxon>Bacteria</taxon>
        <taxon>Bacillati</taxon>
        <taxon>Actinomycetota</taxon>
        <taxon>Actinomycetes</taxon>
        <taxon>Micrococcales</taxon>
        <taxon>Dermabacteraceae</taxon>
        <taxon>Brachybacterium</taxon>
    </lineage>
</organism>
<accession>A0A2A3YGL4</accession>
<evidence type="ECO:0000256" key="5">
    <source>
        <dbReference type="SAM" id="SignalP"/>
    </source>
</evidence>
<dbReference type="CDD" id="cd08513">
    <property type="entry name" value="PBP2_thermophilic_Hb8_like"/>
    <property type="match status" value="1"/>
</dbReference>
<dbReference type="GO" id="GO:0030313">
    <property type="term" value="C:cell envelope"/>
    <property type="evidence" value="ECO:0007669"/>
    <property type="project" value="UniProtKB-SubCell"/>
</dbReference>
<dbReference type="PROSITE" id="PS51257">
    <property type="entry name" value="PROKAR_LIPOPROTEIN"/>
    <property type="match status" value="1"/>
</dbReference>
<dbReference type="EMBL" id="NRGR01000022">
    <property type="protein sequence ID" value="PCC38496.1"/>
    <property type="molecule type" value="Genomic_DNA"/>
</dbReference>
<dbReference type="PANTHER" id="PTHR30290">
    <property type="entry name" value="PERIPLASMIC BINDING COMPONENT OF ABC TRANSPORTER"/>
    <property type="match status" value="1"/>
</dbReference>
<dbReference type="SUPFAM" id="SSF53850">
    <property type="entry name" value="Periplasmic binding protein-like II"/>
    <property type="match status" value="1"/>
</dbReference>
<comment type="caution">
    <text evidence="7">The sequence shown here is derived from an EMBL/GenBank/DDBJ whole genome shotgun (WGS) entry which is preliminary data.</text>
</comment>
<dbReference type="Pfam" id="PF00496">
    <property type="entry name" value="SBP_bac_5"/>
    <property type="match status" value="1"/>
</dbReference>
<evidence type="ECO:0000256" key="2">
    <source>
        <dbReference type="ARBA" id="ARBA00005695"/>
    </source>
</evidence>
<dbReference type="InterPro" id="IPR000914">
    <property type="entry name" value="SBP_5_dom"/>
</dbReference>
<dbReference type="GO" id="GO:0042597">
    <property type="term" value="C:periplasmic space"/>
    <property type="evidence" value="ECO:0007669"/>
    <property type="project" value="UniProtKB-ARBA"/>
</dbReference>
<gene>
    <name evidence="7" type="ORF">CIK66_13815</name>
</gene>
<dbReference type="Proteomes" id="UP000218598">
    <property type="component" value="Unassembled WGS sequence"/>
</dbReference>
<name>A0A2A3YGL4_9MICO</name>
<feature type="domain" description="Solute-binding protein family 5" evidence="6">
    <location>
        <begin position="96"/>
        <end position="506"/>
    </location>
</feature>
<comment type="similarity">
    <text evidence="2">Belongs to the bacterial solute-binding protein 5 family.</text>
</comment>
<keyword evidence="4 5" id="KW-0732">Signal</keyword>
<proteinExistence type="inferred from homology"/>
<dbReference type="Gene3D" id="3.40.190.10">
    <property type="entry name" value="Periplasmic binding protein-like II"/>
    <property type="match status" value="1"/>
</dbReference>
<evidence type="ECO:0000256" key="1">
    <source>
        <dbReference type="ARBA" id="ARBA00004196"/>
    </source>
</evidence>
<dbReference type="GO" id="GO:1904680">
    <property type="term" value="F:peptide transmembrane transporter activity"/>
    <property type="evidence" value="ECO:0007669"/>
    <property type="project" value="TreeGrafter"/>
</dbReference>
<dbReference type="RefSeq" id="WP_096197526.1">
    <property type="nucleotide sequence ID" value="NZ_JBQCXU010000130.1"/>
</dbReference>
<dbReference type="PANTHER" id="PTHR30290:SF10">
    <property type="entry name" value="PERIPLASMIC OLIGOPEPTIDE-BINDING PROTEIN-RELATED"/>
    <property type="match status" value="1"/>
</dbReference>
<sequence>MRATIGRSSRAIGAAAAAVALLLAGCTAGSSTPEGAAADGSSVSVAMTTPTWILPISQPGKTGGENDIFGQALYPSVFSYDLGGEDEYNLDHEHSVAESVEVSEDGLTYTTALKDLEWSDGTPISARDVEFWFNLIAANKEDWASYTEGGFPDNVESFDVIDDTTFSITTTEVYSPGWYIGNQLNSLTPMPQHAWDKTSDEGEVEDLDRDPDTAQDVFDYLVSAAEDPASYATDDLWSTVSGPWTLESFTPGGEVVLAANEKYTGADAAELSQVVFQPFTDDTSQFNLLRSGGIDYGYIPPNALDQQEIIEQNGYTVEPWDGWSITYVALNFANPESGPLFEQKYLRQAMQQLIDQESISEVVWNDAASPTCGPVPQEPGAAGTSEGCAYGFDPEAATTLLEDNGWDVVPDGASTCVNPGTGEGQCGEGIEEGRELAFTMTSQSGSTAGSRMMAEIQSQFSQAGIGLEIKEVPDSVAVSQVCEEGEECSWDMSFFGSQGSWYYPVYASGERLFATDAPVNLGSYSDETADELIDATRFSSDPEALQEYNDYLAEDLPVLWMPNPVNKVSAFSEDLTGISPQDPMLRMYPQDWTRG</sequence>
<feature type="chain" id="PRO_5038858326" evidence="5">
    <location>
        <begin position="37"/>
        <end position="595"/>
    </location>
</feature>
<evidence type="ECO:0000313" key="7">
    <source>
        <dbReference type="EMBL" id="PCC38496.1"/>
    </source>
</evidence>
<evidence type="ECO:0000256" key="3">
    <source>
        <dbReference type="ARBA" id="ARBA00022448"/>
    </source>
</evidence>
<dbReference type="GO" id="GO:0043190">
    <property type="term" value="C:ATP-binding cassette (ABC) transporter complex"/>
    <property type="evidence" value="ECO:0007669"/>
    <property type="project" value="InterPro"/>
</dbReference>
<protein>
    <submittedName>
        <fullName evidence="7">Peptide ABC transporter substrate-binding protein</fullName>
    </submittedName>
</protein>
<keyword evidence="3" id="KW-0813">Transport</keyword>
<dbReference type="OrthoDB" id="7888869at2"/>
<evidence type="ECO:0000259" key="6">
    <source>
        <dbReference type="Pfam" id="PF00496"/>
    </source>
</evidence>
<dbReference type="PIRSF" id="PIRSF002741">
    <property type="entry name" value="MppA"/>
    <property type="match status" value="1"/>
</dbReference>
<keyword evidence="8" id="KW-1185">Reference proteome</keyword>
<evidence type="ECO:0000313" key="8">
    <source>
        <dbReference type="Proteomes" id="UP000218598"/>
    </source>
</evidence>
<feature type="signal peptide" evidence="5">
    <location>
        <begin position="1"/>
        <end position="36"/>
    </location>
</feature>
<dbReference type="InterPro" id="IPR039424">
    <property type="entry name" value="SBP_5"/>
</dbReference>
<dbReference type="InterPro" id="IPR030678">
    <property type="entry name" value="Peptide/Ni-bd"/>
</dbReference>
<dbReference type="Gene3D" id="3.10.105.10">
    <property type="entry name" value="Dipeptide-binding Protein, Domain 3"/>
    <property type="match status" value="1"/>
</dbReference>
<dbReference type="AlphaFoldDB" id="A0A2A3YGL4"/>
<dbReference type="GO" id="GO:0015833">
    <property type="term" value="P:peptide transport"/>
    <property type="evidence" value="ECO:0007669"/>
    <property type="project" value="TreeGrafter"/>
</dbReference>
<evidence type="ECO:0000256" key="4">
    <source>
        <dbReference type="ARBA" id="ARBA00022729"/>
    </source>
</evidence>
<comment type="subcellular location">
    <subcellularLocation>
        <location evidence="1">Cell envelope</location>
    </subcellularLocation>
</comment>
<reference evidence="7 8" key="1">
    <citation type="journal article" date="2017" name="Elife">
        <title>Extensive horizontal gene transfer in cheese-associated bacteria.</title>
        <authorList>
            <person name="Bonham K.S."/>
            <person name="Wolfe B.E."/>
            <person name="Dutton R.J."/>
        </authorList>
    </citation>
    <scope>NUCLEOTIDE SEQUENCE [LARGE SCALE GENOMIC DNA]</scope>
    <source>
        <strain evidence="7 8">341_9</strain>
    </source>
</reference>